<dbReference type="GO" id="GO:0000976">
    <property type="term" value="F:transcription cis-regulatory region binding"/>
    <property type="evidence" value="ECO:0007669"/>
    <property type="project" value="TreeGrafter"/>
</dbReference>
<dbReference type="Proteomes" id="UP001360560">
    <property type="component" value="Unassembled WGS sequence"/>
</dbReference>
<name>A0AAV5QS46_9ASCO</name>
<keyword evidence="2" id="KW-0539">Nucleus</keyword>
<dbReference type="AlphaFoldDB" id="A0AAV5QS46"/>
<feature type="compositionally biased region" description="Low complexity" evidence="3">
    <location>
        <begin position="80"/>
        <end position="135"/>
    </location>
</feature>
<feature type="compositionally biased region" description="Low complexity" evidence="3">
    <location>
        <begin position="282"/>
        <end position="296"/>
    </location>
</feature>
<dbReference type="GeneID" id="90074948"/>
<dbReference type="InterPro" id="IPR036864">
    <property type="entry name" value="Zn2-C6_fun-type_DNA-bd_sf"/>
</dbReference>
<dbReference type="GO" id="GO:0045944">
    <property type="term" value="P:positive regulation of transcription by RNA polymerase II"/>
    <property type="evidence" value="ECO:0007669"/>
    <property type="project" value="TreeGrafter"/>
</dbReference>
<dbReference type="InterPro" id="IPR001138">
    <property type="entry name" value="Zn2Cys6_DnaBD"/>
</dbReference>
<dbReference type="CDD" id="cd00067">
    <property type="entry name" value="GAL4"/>
    <property type="match status" value="1"/>
</dbReference>
<sequence length="1123" mass="123561">MINRQHQQVINDDKPKRKYSKNGCRECKRRKMKCDETKPHCWQCSRLDKPCVYDMAKEPKSTTKKRKKSTSGNQPSTKQPSPHSTPTTLSDSTTHSSNSRSTTPSSYHPPYNPPYSYTSSSTSSLSSSSSSSSIPSYHNISSIYEPGYSSGYNPKSYKSSLSNILNNTPSLPNLQTTSVQPNSNDASFPLSSPLRHPTTIPSTTSVPTQRNQYSDTSIGHGIGQTVTPPKSSPIAIPSRSTVHPQPLTQSNIVNINTPKTSIFSFGNSINGSTPVSAGSRASPLSSHQPQSLPQQQLQRLPALIPSFGVSNLNQGINEESPSSVTSSISTIGSTLSSSIGTSNPVINRDQQHPQKIMLPDNFQKPTINATHLSKKAGMADRYDPIKSDLSNINTSNKVVNDSLRQALEGFNFKLLAQDISSLIGNNDPTSFTNTNDADDFQDVSLTMSLKIVAQPASVTGDTAKSRTRGASFINAVPSSHNYLPHSNSIISSSPPASKMSMNRPRLASISSVGSNGSFASVTMSAASSYVGSNGHPNNMNHSNLGLGYTGASETVSLGSSFDGDDNISASRSTLMRNTNSMASVDTKQEYAENDGGSRSEYPQYDDALLTASVSLDAIQIPEAHKPYLDSFYNEFSRKLSPFANQNGSNPIRDILLHYATNHRYLLAAILACGSVAGNTHQAHYLSQCYRLSLISLQDETAAIQNIEPLLLTVLLLISFNVTLNRHGWSAHLQGTKELMTRYASKQFGSNEDSEVPSATIIPLCIHWFNSYEILMSLNNPGMLLSDSTDYDLFFATSPSQTDQLQTLGLVTDEGFNLIYGHYHSLMGPVCRLLKMIKENQPQYEDSKIEDIEMIGEKSSFDRVSRDPISVFKVFELISEFTNSRSCYKVSSTAEIPKDHDLHWTKFDYEGRIQLGKLILDNGIGTMYVCCDTVDLGHGINEFAVIQSRKFEVHMFHWQDLSHQLFVLGCLLYLAINFLGLPKENSMVQQLVDNIYNISYFLPFIEVDQESTKQDPVISIKKRRALDDESPVTLHAALETSVNVGGIINSKMVISKSTIKTDALKYYLMKVQWPLFLAGINSTNPVHQSQIGKFFQLLEELEVGSAGYTSAKLRQHWIKESQND</sequence>
<dbReference type="GO" id="GO:0005634">
    <property type="term" value="C:nucleus"/>
    <property type="evidence" value="ECO:0007669"/>
    <property type="project" value="UniProtKB-SubCell"/>
</dbReference>
<feature type="region of interest" description="Disordered" evidence="3">
    <location>
        <begin position="273"/>
        <end position="296"/>
    </location>
</feature>
<keyword evidence="6" id="KW-1185">Reference proteome</keyword>
<feature type="region of interest" description="Disordered" evidence="3">
    <location>
        <begin position="168"/>
        <end position="250"/>
    </location>
</feature>
<feature type="compositionally biased region" description="Low complexity" evidence="3">
    <location>
        <begin position="197"/>
        <end position="208"/>
    </location>
</feature>
<dbReference type="PANTHER" id="PTHR37534:SF49">
    <property type="entry name" value="LYSINE BIOSYNTHESIS REGULATORY PROTEIN LYS14"/>
    <property type="match status" value="1"/>
</dbReference>
<dbReference type="SUPFAM" id="SSF57701">
    <property type="entry name" value="Zn2/Cys6 DNA-binding domain"/>
    <property type="match status" value="1"/>
</dbReference>
<dbReference type="EMBL" id="BTFZ01000011">
    <property type="protein sequence ID" value="GMM36973.1"/>
    <property type="molecule type" value="Genomic_DNA"/>
</dbReference>
<evidence type="ECO:0000256" key="1">
    <source>
        <dbReference type="ARBA" id="ARBA00004123"/>
    </source>
</evidence>
<evidence type="ECO:0000256" key="3">
    <source>
        <dbReference type="SAM" id="MobiDB-lite"/>
    </source>
</evidence>
<dbReference type="PROSITE" id="PS00463">
    <property type="entry name" value="ZN2_CY6_FUNGAL_1"/>
    <property type="match status" value="1"/>
</dbReference>
<dbReference type="GO" id="GO:0008270">
    <property type="term" value="F:zinc ion binding"/>
    <property type="evidence" value="ECO:0007669"/>
    <property type="project" value="InterPro"/>
</dbReference>
<reference evidence="5 6" key="1">
    <citation type="journal article" date="2023" name="Elife">
        <title>Identification of key yeast species and microbe-microbe interactions impacting larval growth of Drosophila in the wild.</title>
        <authorList>
            <person name="Mure A."/>
            <person name="Sugiura Y."/>
            <person name="Maeda R."/>
            <person name="Honda K."/>
            <person name="Sakurai N."/>
            <person name="Takahashi Y."/>
            <person name="Watada M."/>
            <person name="Katoh T."/>
            <person name="Gotoh A."/>
            <person name="Gotoh Y."/>
            <person name="Taniguchi I."/>
            <person name="Nakamura K."/>
            <person name="Hayashi T."/>
            <person name="Katayama T."/>
            <person name="Uemura T."/>
            <person name="Hattori Y."/>
        </authorList>
    </citation>
    <scope>NUCLEOTIDE SEQUENCE [LARGE SCALE GENOMIC DNA]</scope>
    <source>
        <strain evidence="5 6">SC-9</strain>
    </source>
</reference>
<dbReference type="Gene3D" id="4.10.240.10">
    <property type="entry name" value="Zn(2)-C6 fungal-type DNA-binding domain"/>
    <property type="match status" value="1"/>
</dbReference>
<dbReference type="RefSeq" id="XP_064853969.1">
    <property type="nucleotide sequence ID" value="XM_064997897.1"/>
</dbReference>
<evidence type="ECO:0000313" key="5">
    <source>
        <dbReference type="EMBL" id="GMM36973.1"/>
    </source>
</evidence>
<gene>
    <name evidence="5" type="ORF">DASC09_042980</name>
</gene>
<feature type="compositionally biased region" description="Polar residues" evidence="3">
    <location>
        <begin position="168"/>
        <end position="190"/>
    </location>
</feature>
<feature type="compositionally biased region" description="Polar residues" evidence="3">
    <location>
        <begin position="238"/>
        <end position="250"/>
    </location>
</feature>
<feature type="compositionally biased region" description="Polar residues" evidence="3">
    <location>
        <begin position="1"/>
        <end position="10"/>
    </location>
</feature>
<dbReference type="PROSITE" id="PS50048">
    <property type="entry name" value="ZN2_CY6_FUNGAL_2"/>
    <property type="match status" value="1"/>
</dbReference>
<feature type="region of interest" description="Disordered" evidence="3">
    <location>
        <begin position="1"/>
        <end position="22"/>
    </location>
</feature>
<dbReference type="GO" id="GO:0000981">
    <property type="term" value="F:DNA-binding transcription factor activity, RNA polymerase II-specific"/>
    <property type="evidence" value="ECO:0007669"/>
    <property type="project" value="InterPro"/>
</dbReference>
<evidence type="ECO:0000259" key="4">
    <source>
        <dbReference type="PROSITE" id="PS50048"/>
    </source>
</evidence>
<dbReference type="SMART" id="SM00066">
    <property type="entry name" value="GAL4"/>
    <property type="match status" value="1"/>
</dbReference>
<dbReference type="Pfam" id="PF00172">
    <property type="entry name" value="Zn_clus"/>
    <property type="match status" value="1"/>
</dbReference>
<dbReference type="Pfam" id="PF11951">
    <property type="entry name" value="Fungal_trans_2"/>
    <property type="match status" value="1"/>
</dbReference>
<comment type="subcellular location">
    <subcellularLocation>
        <location evidence="1">Nucleus</location>
    </subcellularLocation>
</comment>
<dbReference type="InterPro" id="IPR021858">
    <property type="entry name" value="Fun_TF"/>
</dbReference>
<accession>A0AAV5QS46</accession>
<feature type="domain" description="Zn(2)-C6 fungal-type" evidence="4">
    <location>
        <begin position="23"/>
        <end position="53"/>
    </location>
</feature>
<evidence type="ECO:0000256" key="2">
    <source>
        <dbReference type="ARBA" id="ARBA00023242"/>
    </source>
</evidence>
<organism evidence="5 6">
    <name type="scientific">Saccharomycopsis crataegensis</name>
    <dbReference type="NCBI Taxonomy" id="43959"/>
    <lineage>
        <taxon>Eukaryota</taxon>
        <taxon>Fungi</taxon>
        <taxon>Dikarya</taxon>
        <taxon>Ascomycota</taxon>
        <taxon>Saccharomycotina</taxon>
        <taxon>Saccharomycetes</taxon>
        <taxon>Saccharomycopsidaceae</taxon>
        <taxon>Saccharomycopsis</taxon>
    </lineage>
</organism>
<comment type="caution">
    <text evidence="5">The sequence shown here is derived from an EMBL/GenBank/DDBJ whole genome shotgun (WGS) entry which is preliminary data.</text>
</comment>
<evidence type="ECO:0000313" key="6">
    <source>
        <dbReference type="Proteomes" id="UP001360560"/>
    </source>
</evidence>
<dbReference type="PANTHER" id="PTHR37534">
    <property type="entry name" value="TRANSCRIPTIONAL ACTIVATOR PROTEIN UGA3"/>
    <property type="match status" value="1"/>
</dbReference>
<protein>
    <submittedName>
        <fullName evidence="5">Lys14 protein</fullName>
    </submittedName>
</protein>
<feature type="region of interest" description="Disordered" evidence="3">
    <location>
        <begin position="57"/>
        <end position="135"/>
    </location>
</feature>
<proteinExistence type="predicted"/>